<dbReference type="PANTHER" id="PTHR38797:SF4">
    <property type="entry name" value="NUCLEAR PORE COMPLEX PROTEIN NUP85"/>
    <property type="match status" value="1"/>
</dbReference>
<organism evidence="1 2">
    <name type="scientific">Thyridium curvatum</name>
    <dbReference type="NCBI Taxonomy" id="1093900"/>
    <lineage>
        <taxon>Eukaryota</taxon>
        <taxon>Fungi</taxon>
        <taxon>Dikarya</taxon>
        <taxon>Ascomycota</taxon>
        <taxon>Pezizomycotina</taxon>
        <taxon>Sordariomycetes</taxon>
        <taxon>Sordariomycetidae</taxon>
        <taxon>Thyridiales</taxon>
        <taxon>Thyridiaceae</taxon>
        <taxon>Thyridium</taxon>
    </lineage>
</organism>
<evidence type="ECO:0000313" key="2">
    <source>
        <dbReference type="Proteomes" id="UP000319257"/>
    </source>
</evidence>
<evidence type="ECO:0000313" key="1">
    <source>
        <dbReference type="EMBL" id="TPX06841.1"/>
    </source>
</evidence>
<reference evidence="1 2" key="1">
    <citation type="submission" date="2019-06" db="EMBL/GenBank/DDBJ databases">
        <title>Draft genome sequence of the filamentous fungus Phialemoniopsis curvata isolated from diesel fuel.</title>
        <authorList>
            <person name="Varaljay V.A."/>
            <person name="Lyon W.J."/>
            <person name="Crouch A.L."/>
            <person name="Drake C.E."/>
            <person name="Hollomon J.M."/>
            <person name="Nadeau L.J."/>
            <person name="Nunn H.S."/>
            <person name="Stevenson B.S."/>
            <person name="Bojanowski C.L."/>
            <person name="Crookes-Goodson W.J."/>
        </authorList>
    </citation>
    <scope>NUCLEOTIDE SEQUENCE [LARGE SCALE GENOMIC DNA]</scope>
    <source>
        <strain evidence="1 2">D216</strain>
    </source>
</reference>
<gene>
    <name evidence="1" type="ORF">E0L32_002337</name>
</gene>
<comment type="caution">
    <text evidence="1">The sequence shown here is derived from an EMBL/GenBank/DDBJ whole genome shotgun (WGS) entry which is preliminary data.</text>
</comment>
<name>A0A507APS8_9PEZI</name>
<dbReference type="OrthoDB" id="5243152at2759"/>
<protein>
    <submittedName>
        <fullName evidence="1">Uncharacterized protein</fullName>
    </submittedName>
</protein>
<dbReference type="GeneID" id="41969784"/>
<proteinExistence type="predicted"/>
<dbReference type="PANTHER" id="PTHR38797">
    <property type="entry name" value="NUCLEAR PORE COMPLEX PROTEIN NUP85-RELATED"/>
    <property type="match status" value="1"/>
</dbReference>
<sequence length="271" mass="30265">MGSIKFTLRQLSSDDASSPRHSYFKVLSEYLQPESPVKAREVAQSIDALCPLRQEGGDASSAEDFIWGFWTDVDQIACQIPHNHESQDKLISVIRELQTLPPVTVTFWGNEERLWKDLPLAGSAFRDTWTGPKEGDESSQEQWINKNAFYARLFGARIVPWKPNFAIWTLRDALETTQGEFGDCYVAAAASWIEHAGKYLYDCTRNGESDAQFNEITAPGELFRGSGGLSTERWTFWKSRFVQVSSQSGSDASGSCAEAAARRMAEIEGGE</sequence>
<dbReference type="Proteomes" id="UP000319257">
    <property type="component" value="Unassembled WGS sequence"/>
</dbReference>
<dbReference type="RefSeq" id="XP_030988552.1">
    <property type="nucleotide sequence ID" value="XM_031136515.1"/>
</dbReference>
<dbReference type="InterPro" id="IPR022085">
    <property type="entry name" value="OpdG"/>
</dbReference>
<dbReference type="STRING" id="1093900.A0A507APS8"/>
<accession>A0A507APS8</accession>
<dbReference type="Pfam" id="PF12311">
    <property type="entry name" value="DUF3632"/>
    <property type="match status" value="1"/>
</dbReference>
<keyword evidence="2" id="KW-1185">Reference proteome</keyword>
<dbReference type="AlphaFoldDB" id="A0A507APS8"/>
<dbReference type="InParanoid" id="A0A507APS8"/>
<dbReference type="InterPro" id="IPR053204">
    <property type="entry name" value="Oxopyrrolidines_Biosynth-assoc"/>
</dbReference>
<dbReference type="EMBL" id="SKBQ01000009">
    <property type="protein sequence ID" value="TPX06841.1"/>
    <property type="molecule type" value="Genomic_DNA"/>
</dbReference>